<accession>A0A8S5QA22</accession>
<evidence type="ECO:0000256" key="1">
    <source>
        <dbReference type="SAM" id="MobiDB-lite"/>
    </source>
</evidence>
<feature type="region of interest" description="Disordered" evidence="1">
    <location>
        <begin position="1"/>
        <end position="30"/>
    </location>
</feature>
<evidence type="ECO:0000313" key="2">
    <source>
        <dbReference type="EMBL" id="DAE15659.1"/>
    </source>
</evidence>
<feature type="compositionally biased region" description="Polar residues" evidence="1">
    <location>
        <begin position="8"/>
        <end position="21"/>
    </location>
</feature>
<dbReference type="EMBL" id="BK015609">
    <property type="protein sequence ID" value="DAE15659.1"/>
    <property type="molecule type" value="Genomic_DNA"/>
</dbReference>
<proteinExistence type="predicted"/>
<name>A0A8S5QA22_9CAUD</name>
<sequence length="43" mass="4902">MLRRVTKFAQNNISHHSQTKSPKGGVGRGINNFNYGRNIQVFQ</sequence>
<reference evidence="2" key="1">
    <citation type="journal article" date="2021" name="Proc. Natl. Acad. Sci. U.S.A.">
        <title>A Catalog of Tens of Thousands of Viruses from Human Metagenomes Reveals Hidden Associations with Chronic Diseases.</title>
        <authorList>
            <person name="Tisza M.J."/>
            <person name="Buck C.B."/>
        </authorList>
    </citation>
    <scope>NUCLEOTIDE SEQUENCE</scope>
    <source>
        <strain evidence="2">Ct2ZW1</strain>
    </source>
</reference>
<organism evidence="2">
    <name type="scientific">Siphoviridae sp. ct2ZW1</name>
    <dbReference type="NCBI Taxonomy" id="2825316"/>
    <lineage>
        <taxon>Viruses</taxon>
        <taxon>Duplodnaviria</taxon>
        <taxon>Heunggongvirae</taxon>
        <taxon>Uroviricota</taxon>
        <taxon>Caudoviricetes</taxon>
    </lineage>
</organism>
<protein>
    <submittedName>
        <fullName evidence="2">Uncharacterized protein</fullName>
    </submittedName>
</protein>